<proteinExistence type="predicted"/>
<organism evidence="1 2">
    <name type="scientific">Rhodocollybia butyracea</name>
    <dbReference type="NCBI Taxonomy" id="206335"/>
    <lineage>
        <taxon>Eukaryota</taxon>
        <taxon>Fungi</taxon>
        <taxon>Dikarya</taxon>
        <taxon>Basidiomycota</taxon>
        <taxon>Agaricomycotina</taxon>
        <taxon>Agaricomycetes</taxon>
        <taxon>Agaricomycetidae</taxon>
        <taxon>Agaricales</taxon>
        <taxon>Marasmiineae</taxon>
        <taxon>Omphalotaceae</taxon>
        <taxon>Rhodocollybia</taxon>
    </lineage>
</organism>
<name>A0A9P5PQ55_9AGAR</name>
<gene>
    <name evidence="1" type="ORF">BDP27DRAFT_914035</name>
</gene>
<keyword evidence="2" id="KW-1185">Reference proteome</keyword>
<sequence length="67" mass="7692">MVTVGLHRKHMFTSSRNFTIKNSTFQVVDPGAQSLKEVLENPIPPGTLFHLSWMLLVSIDWQDIPRE</sequence>
<comment type="caution">
    <text evidence="1">The sequence shown here is derived from an EMBL/GenBank/DDBJ whole genome shotgun (WGS) entry which is preliminary data.</text>
</comment>
<evidence type="ECO:0000313" key="2">
    <source>
        <dbReference type="Proteomes" id="UP000772434"/>
    </source>
</evidence>
<accession>A0A9P5PQ55</accession>
<evidence type="ECO:0000313" key="1">
    <source>
        <dbReference type="EMBL" id="KAF9067438.1"/>
    </source>
</evidence>
<dbReference type="Proteomes" id="UP000772434">
    <property type="component" value="Unassembled WGS sequence"/>
</dbReference>
<dbReference type="AlphaFoldDB" id="A0A9P5PQ55"/>
<reference evidence="1" key="1">
    <citation type="submission" date="2020-11" db="EMBL/GenBank/DDBJ databases">
        <authorList>
            <consortium name="DOE Joint Genome Institute"/>
            <person name="Ahrendt S."/>
            <person name="Riley R."/>
            <person name="Andreopoulos W."/>
            <person name="Labutti K."/>
            <person name="Pangilinan J."/>
            <person name="Ruiz-Duenas F.J."/>
            <person name="Barrasa J.M."/>
            <person name="Sanchez-Garcia M."/>
            <person name="Camarero S."/>
            <person name="Miyauchi S."/>
            <person name="Serrano A."/>
            <person name="Linde D."/>
            <person name="Babiker R."/>
            <person name="Drula E."/>
            <person name="Ayuso-Fernandez I."/>
            <person name="Pacheco R."/>
            <person name="Padilla G."/>
            <person name="Ferreira P."/>
            <person name="Barriuso J."/>
            <person name="Kellner H."/>
            <person name="Castanera R."/>
            <person name="Alfaro M."/>
            <person name="Ramirez L."/>
            <person name="Pisabarro A.G."/>
            <person name="Kuo A."/>
            <person name="Tritt A."/>
            <person name="Lipzen A."/>
            <person name="He G."/>
            <person name="Yan M."/>
            <person name="Ng V."/>
            <person name="Cullen D."/>
            <person name="Martin F."/>
            <person name="Rosso M.-N."/>
            <person name="Henrissat B."/>
            <person name="Hibbett D."/>
            <person name="Martinez A.T."/>
            <person name="Grigoriev I.V."/>
        </authorList>
    </citation>
    <scope>NUCLEOTIDE SEQUENCE</scope>
    <source>
        <strain evidence="1">AH 40177</strain>
    </source>
</reference>
<protein>
    <submittedName>
        <fullName evidence="1">Uncharacterized protein</fullName>
    </submittedName>
</protein>
<dbReference type="EMBL" id="JADNRY010000073">
    <property type="protein sequence ID" value="KAF9067438.1"/>
    <property type="molecule type" value="Genomic_DNA"/>
</dbReference>